<evidence type="ECO:0000313" key="1">
    <source>
        <dbReference type="EMBL" id="EUC30993.1"/>
    </source>
</evidence>
<dbReference type="GeneID" id="19149774"/>
<gene>
    <name evidence="1" type="ORF">COCCADRAFT_44284</name>
</gene>
<proteinExistence type="predicted"/>
<feature type="non-terminal residue" evidence="1">
    <location>
        <position position="158"/>
    </location>
</feature>
<dbReference type="HOGENOM" id="CLU_128883_0_0_1"/>
<dbReference type="AlphaFoldDB" id="W6XZ32"/>
<dbReference type="OrthoDB" id="414540at2759"/>
<protein>
    <submittedName>
        <fullName evidence="1">Uncharacterized protein</fullName>
    </submittedName>
</protein>
<reference evidence="1 2" key="1">
    <citation type="journal article" date="2013" name="PLoS Genet.">
        <title>Comparative genome structure, secondary metabolite, and effector coding capacity across Cochliobolus pathogens.</title>
        <authorList>
            <person name="Condon B.J."/>
            <person name="Leng Y."/>
            <person name="Wu D."/>
            <person name="Bushley K.E."/>
            <person name="Ohm R.A."/>
            <person name="Otillar R."/>
            <person name="Martin J."/>
            <person name="Schackwitz W."/>
            <person name="Grimwood J."/>
            <person name="MohdZainudin N."/>
            <person name="Xue C."/>
            <person name="Wang R."/>
            <person name="Manning V.A."/>
            <person name="Dhillon B."/>
            <person name="Tu Z.J."/>
            <person name="Steffenson B.J."/>
            <person name="Salamov A."/>
            <person name="Sun H."/>
            <person name="Lowry S."/>
            <person name="LaButti K."/>
            <person name="Han J."/>
            <person name="Copeland A."/>
            <person name="Lindquist E."/>
            <person name="Barry K."/>
            <person name="Schmutz J."/>
            <person name="Baker S.E."/>
            <person name="Ciuffetti L.M."/>
            <person name="Grigoriev I.V."/>
            <person name="Zhong S."/>
            <person name="Turgeon B.G."/>
        </authorList>
    </citation>
    <scope>NUCLEOTIDE SEQUENCE [LARGE SCALE GENOMIC DNA]</scope>
    <source>
        <strain evidence="1 2">26-R-13</strain>
    </source>
</reference>
<accession>W6XZ32</accession>
<feature type="non-terminal residue" evidence="1">
    <location>
        <position position="1"/>
    </location>
</feature>
<dbReference type="Proteomes" id="UP000053841">
    <property type="component" value="Unassembled WGS sequence"/>
</dbReference>
<keyword evidence="2" id="KW-1185">Reference proteome</keyword>
<dbReference type="RefSeq" id="XP_007714727.1">
    <property type="nucleotide sequence ID" value="XM_007716537.1"/>
</dbReference>
<sequence length="158" mass="17260">PPTTASQAYKSLHATSLSFITAQSFNPSLSTRINIPLLSSLCTPSFTHTFGHHHAVSAAPPLQGTFSFSAFAAHLGAMVPRMESWELRVADVLVDEVQMRGVVRVSYFMKVKGGGEGHVVENDVLWVLGFEREGDEVKVCRSVEFVDGVAAVRLRELM</sequence>
<organism evidence="1 2">
    <name type="scientific">Cochliobolus carbonum (strain 26-R-13)</name>
    <name type="common">Maize leaf spot fungus</name>
    <name type="synonym">Bipolaris zeicola</name>
    <dbReference type="NCBI Taxonomy" id="930089"/>
    <lineage>
        <taxon>Eukaryota</taxon>
        <taxon>Fungi</taxon>
        <taxon>Dikarya</taxon>
        <taxon>Ascomycota</taxon>
        <taxon>Pezizomycotina</taxon>
        <taxon>Dothideomycetes</taxon>
        <taxon>Pleosporomycetidae</taxon>
        <taxon>Pleosporales</taxon>
        <taxon>Pleosporineae</taxon>
        <taxon>Pleosporaceae</taxon>
        <taxon>Bipolaris</taxon>
    </lineage>
</organism>
<evidence type="ECO:0000313" key="2">
    <source>
        <dbReference type="Proteomes" id="UP000053841"/>
    </source>
</evidence>
<name>W6XZ32_COCC2</name>
<dbReference type="KEGG" id="bze:COCCADRAFT_44284"/>
<dbReference type="eggNOG" id="ENOG502SUWJ">
    <property type="taxonomic scope" value="Eukaryota"/>
</dbReference>
<dbReference type="EMBL" id="KI964680">
    <property type="protein sequence ID" value="EUC30993.1"/>
    <property type="molecule type" value="Genomic_DNA"/>
</dbReference>